<feature type="compositionally biased region" description="Basic and acidic residues" evidence="1">
    <location>
        <begin position="189"/>
        <end position="199"/>
    </location>
</feature>
<gene>
    <name evidence="2" type="ORF">NliqN6_0329</name>
</gene>
<name>A0A8H3TMN8_9TREE</name>
<sequence>MLPAEHRLSTPDAQTSSPSAFALLALNGTSRIRALHFPPDTYSRLTIYIKRNWRTGIEWATLQSGEGWDCLLKGTPWKKKGFEELESIRLILGILDNLYQDGWHLLQEVQVGASKTDVHHFVFRHDSDVSAKTIRFFALTFPLPDRISLVDSPIPYTPAIISAIRSAISAPGSSLEEVQQTPIATQTEHSNKSGFKTDEGFQDLGALPPGTGTYRTSRDYSRKVARNKNLDIDKRTTAENCITVKDEAWVAPGVYGFTLDGLSVFASKGTSDFKYDS</sequence>
<dbReference type="Proteomes" id="UP000620104">
    <property type="component" value="Unassembled WGS sequence"/>
</dbReference>
<dbReference type="PANTHER" id="PTHR38696">
    <property type="entry name" value="MEDIATOR OF RNA POLYMERASE II TRANSCRIPTION SUBUNIT 13"/>
    <property type="match status" value="1"/>
</dbReference>
<protein>
    <submittedName>
        <fullName evidence="2">Uncharacterized protein</fullName>
    </submittedName>
</protein>
<evidence type="ECO:0000313" key="2">
    <source>
        <dbReference type="EMBL" id="GHJ83927.1"/>
    </source>
</evidence>
<accession>A0A8H3TMN8</accession>
<reference evidence="2" key="1">
    <citation type="submission" date="2020-07" db="EMBL/GenBank/DDBJ databases">
        <title>Draft Genome Sequence of a Deep-Sea Yeast, Naganishia (Cryptococcus) liquefaciens strain N6.</title>
        <authorList>
            <person name="Han Y.W."/>
            <person name="Kajitani R."/>
            <person name="Morimoto H."/>
            <person name="Parhat M."/>
            <person name="Tsubouchi H."/>
            <person name="Bakenova O."/>
            <person name="Ogata M."/>
            <person name="Argunhan B."/>
            <person name="Aoki R."/>
            <person name="Kajiwara S."/>
            <person name="Itoh T."/>
            <person name="Iwasaki H."/>
        </authorList>
    </citation>
    <scope>NUCLEOTIDE SEQUENCE</scope>
    <source>
        <strain evidence="2">N6</strain>
    </source>
</reference>
<keyword evidence="3" id="KW-1185">Reference proteome</keyword>
<comment type="caution">
    <text evidence="2">The sequence shown here is derived from an EMBL/GenBank/DDBJ whole genome shotgun (WGS) entry which is preliminary data.</text>
</comment>
<dbReference type="EMBL" id="BLZA01000005">
    <property type="protein sequence ID" value="GHJ83927.1"/>
    <property type="molecule type" value="Genomic_DNA"/>
</dbReference>
<feature type="region of interest" description="Disordered" evidence="1">
    <location>
        <begin position="185"/>
        <end position="217"/>
    </location>
</feature>
<dbReference type="PANTHER" id="PTHR38696:SF1">
    <property type="entry name" value="MEDIATOR OF RNA POLYMERASE II TRANSCRIPTION SUBUNIT 13"/>
    <property type="match status" value="1"/>
</dbReference>
<organism evidence="2 3">
    <name type="scientific">Naganishia liquefaciens</name>
    <dbReference type="NCBI Taxonomy" id="104408"/>
    <lineage>
        <taxon>Eukaryota</taxon>
        <taxon>Fungi</taxon>
        <taxon>Dikarya</taxon>
        <taxon>Basidiomycota</taxon>
        <taxon>Agaricomycotina</taxon>
        <taxon>Tremellomycetes</taxon>
        <taxon>Filobasidiales</taxon>
        <taxon>Filobasidiaceae</taxon>
        <taxon>Naganishia</taxon>
    </lineage>
</organism>
<dbReference type="AlphaFoldDB" id="A0A8H3TMN8"/>
<evidence type="ECO:0000313" key="3">
    <source>
        <dbReference type="Proteomes" id="UP000620104"/>
    </source>
</evidence>
<proteinExistence type="predicted"/>
<evidence type="ECO:0000256" key="1">
    <source>
        <dbReference type="SAM" id="MobiDB-lite"/>
    </source>
</evidence>
<dbReference type="OrthoDB" id="2589369at2759"/>